<dbReference type="PANTHER" id="PTHR21098">
    <property type="entry name" value="RIBOFLAVIN SYNTHASE ALPHA CHAIN"/>
    <property type="match status" value="1"/>
</dbReference>
<proteinExistence type="predicted"/>
<name>A0A3B1CQM7_9ZZZZ</name>
<dbReference type="GO" id="GO:0009231">
    <property type="term" value="P:riboflavin biosynthetic process"/>
    <property type="evidence" value="ECO:0007669"/>
    <property type="project" value="UniProtKB-KW"/>
</dbReference>
<dbReference type="EC" id="2.5.1.9" evidence="3"/>
<dbReference type="AlphaFoldDB" id="A0A3B1CQM7"/>
<dbReference type="NCBIfam" id="NF009566">
    <property type="entry name" value="PRK13020.1"/>
    <property type="match status" value="1"/>
</dbReference>
<dbReference type="PROSITE" id="PS51177">
    <property type="entry name" value="LUMAZINE_BIND"/>
    <property type="match status" value="2"/>
</dbReference>
<dbReference type="FunFam" id="2.40.30.20:FF:000003">
    <property type="entry name" value="Riboflavin synthase, alpha subunit"/>
    <property type="match status" value="1"/>
</dbReference>
<protein>
    <recommendedName>
        <fullName evidence="4">Riboflavin synthase</fullName>
        <ecNumber evidence="3">2.5.1.9</ecNumber>
    </recommendedName>
</protein>
<evidence type="ECO:0000256" key="7">
    <source>
        <dbReference type="ARBA" id="ARBA00022737"/>
    </source>
</evidence>
<feature type="domain" description="Lumazine-binding" evidence="8">
    <location>
        <begin position="97"/>
        <end position="193"/>
    </location>
</feature>
<reference evidence="9" key="1">
    <citation type="submission" date="2018-06" db="EMBL/GenBank/DDBJ databases">
        <authorList>
            <person name="Zhirakovskaya E."/>
        </authorList>
    </citation>
    <scope>NUCLEOTIDE SEQUENCE</scope>
</reference>
<evidence type="ECO:0000256" key="4">
    <source>
        <dbReference type="ARBA" id="ARBA00013950"/>
    </source>
</evidence>
<dbReference type="InterPro" id="IPR001783">
    <property type="entry name" value="Lumazine-bd"/>
</dbReference>
<comment type="function">
    <text evidence="1">Catalyzes the dismutation of two molecules of 6,7-dimethyl-8-ribityllumazine, resulting in the formation of riboflavin and 5-amino-6-(D-ribitylamino)uracil.</text>
</comment>
<evidence type="ECO:0000256" key="6">
    <source>
        <dbReference type="ARBA" id="ARBA00022679"/>
    </source>
</evidence>
<dbReference type="InterPro" id="IPR026017">
    <property type="entry name" value="Lumazine-bd_dom"/>
</dbReference>
<accession>A0A3B1CQM7</accession>
<sequence>MFSGIIQSLGTVEKIIRTDEKAEMVVRTEPGFSGFELGESIAVNGVCLTVRDFGEQNFIVDVSTETLSRTGFMEIKQGAKVNLERSLTPQQKISGHFVSGHVDQMGKVVDIEHKSGEILFRFEHPKELAPYIIEKGSIAIDGISLTVFSCRDNRFSVSVIPFTHTHTNMSTRKIGDLVNIECDMIGKYVYRACETLLGSSKAGQNVSLDLLRQKGFI</sequence>
<evidence type="ECO:0000259" key="8">
    <source>
        <dbReference type="PROSITE" id="PS51177"/>
    </source>
</evidence>
<dbReference type="SUPFAM" id="SSF63380">
    <property type="entry name" value="Riboflavin synthase domain-like"/>
    <property type="match status" value="2"/>
</dbReference>
<dbReference type="NCBIfam" id="NF006767">
    <property type="entry name" value="PRK09289.1"/>
    <property type="match status" value="1"/>
</dbReference>
<evidence type="ECO:0000256" key="5">
    <source>
        <dbReference type="ARBA" id="ARBA00022619"/>
    </source>
</evidence>
<keyword evidence="5" id="KW-0686">Riboflavin biosynthesis</keyword>
<dbReference type="Gene3D" id="2.40.30.20">
    <property type="match status" value="2"/>
</dbReference>
<evidence type="ECO:0000256" key="3">
    <source>
        <dbReference type="ARBA" id="ARBA00012827"/>
    </source>
</evidence>
<evidence type="ECO:0000256" key="1">
    <source>
        <dbReference type="ARBA" id="ARBA00002803"/>
    </source>
</evidence>
<dbReference type="Pfam" id="PF00677">
    <property type="entry name" value="Lum_binding"/>
    <property type="match status" value="2"/>
</dbReference>
<evidence type="ECO:0000256" key="2">
    <source>
        <dbReference type="ARBA" id="ARBA00004887"/>
    </source>
</evidence>
<dbReference type="InterPro" id="IPR023366">
    <property type="entry name" value="ATP_synth_asu-like_sf"/>
</dbReference>
<dbReference type="PANTHER" id="PTHR21098:SF0">
    <property type="entry name" value="RIBOFLAVIN SYNTHASE"/>
    <property type="match status" value="1"/>
</dbReference>
<dbReference type="GO" id="GO:0004746">
    <property type="term" value="F:riboflavin synthase activity"/>
    <property type="evidence" value="ECO:0007669"/>
    <property type="project" value="UniProtKB-EC"/>
</dbReference>
<evidence type="ECO:0000313" key="9">
    <source>
        <dbReference type="EMBL" id="VAX32866.1"/>
    </source>
</evidence>
<gene>
    <name evidence="9" type="ORF">MNBD_NITROSPINAE05-636</name>
</gene>
<dbReference type="EMBL" id="UOGG01000225">
    <property type="protein sequence ID" value="VAX32866.1"/>
    <property type="molecule type" value="Genomic_DNA"/>
</dbReference>
<dbReference type="NCBIfam" id="TIGR00187">
    <property type="entry name" value="ribE"/>
    <property type="match status" value="1"/>
</dbReference>
<feature type="domain" description="Lumazine-binding" evidence="8">
    <location>
        <begin position="1"/>
        <end position="96"/>
    </location>
</feature>
<dbReference type="PIRSF" id="PIRSF000498">
    <property type="entry name" value="Riboflavin_syn_A"/>
    <property type="match status" value="1"/>
</dbReference>
<keyword evidence="7" id="KW-0677">Repeat</keyword>
<organism evidence="9">
    <name type="scientific">hydrothermal vent metagenome</name>
    <dbReference type="NCBI Taxonomy" id="652676"/>
    <lineage>
        <taxon>unclassified sequences</taxon>
        <taxon>metagenomes</taxon>
        <taxon>ecological metagenomes</taxon>
    </lineage>
</organism>
<dbReference type="InterPro" id="IPR017938">
    <property type="entry name" value="Riboflavin_synthase-like_b-brl"/>
</dbReference>
<comment type="pathway">
    <text evidence="2">Cofactor biosynthesis; riboflavin biosynthesis; riboflavin from 2-hydroxy-3-oxobutyl phosphate and 5-amino-6-(D-ribitylamino)uracil: step 2/2.</text>
</comment>
<keyword evidence="6 9" id="KW-0808">Transferase</keyword>
<dbReference type="FunFam" id="2.40.30.20:FF:000004">
    <property type="entry name" value="Riboflavin synthase, alpha subunit"/>
    <property type="match status" value="1"/>
</dbReference>
<dbReference type="CDD" id="cd00402">
    <property type="entry name" value="Riboflavin_synthase_like"/>
    <property type="match status" value="1"/>
</dbReference>